<gene>
    <name evidence="4" type="primary">ubiC</name>
    <name evidence="5" type="ORF">GB2207_08636</name>
</gene>
<keyword evidence="2 4" id="KW-0831">Ubiquinone biosynthesis</keyword>
<feature type="binding site" evidence="4">
    <location>
        <position position="98"/>
    </location>
    <ligand>
        <name>substrate</name>
    </ligand>
</feature>
<name>Q1YV46_9GAMM</name>
<dbReference type="PANTHER" id="PTHR38683:SF1">
    <property type="entry name" value="CHORISMATE PYRUVATE-LYASE"/>
    <property type="match status" value="1"/>
</dbReference>
<dbReference type="eggNOG" id="COG3161">
    <property type="taxonomic scope" value="Bacteria"/>
</dbReference>
<evidence type="ECO:0000256" key="2">
    <source>
        <dbReference type="ARBA" id="ARBA00022688"/>
    </source>
</evidence>
<evidence type="ECO:0000313" key="5">
    <source>
        <dbReference type="EMBL" id="EAS47862.1"/>
    </source>
</evidence>
<dbReference type="PANTHER" id="PTHR38683">
    <property type="entry name" value="CHORISMATE PYRUVATE-LYASE"/>
    <property type="match status" value="1"/>
</dbReference>
<dbReference type="GO" id="GO:0008813">
    <property type="term" value="F:chorismate lyase activity"/>
    <property type="evidence" value="ECO:0007669"/>
    <property type="project" value="UniProtKB-UniRule"/>
</dbReference>
<reference evidence="5 6" key="1">
    <citation type="submission" date="2006-03" db="EMBL/GenBank/DDBJ databases">
        <authorList>
            <person name="Giovannoni S.J."/>
            <person name="Cho J.-C."/>
            <person name="Ferriera S."/>
            <person name="Johnson J."/>
            <person name="Kravitz S."/>
            <person name="Halpern A."/>
            <person name="Remington K."/>
            <person name="Beeson K."/>
            <person name="Tran B."/>
            <person name="Rogers Y.-H."/>
            <person name="Friedman R."/>
            <person name="Venter J.C."/>
        </authorList>
    </citation>
    <scope>NUCLEOTIDE SEQUENCE [LARGE SCALE GENOMIC DNA]</scope>
    <source>
        <strain evidence="5 6">HTCC2207</strain>
    </source>
</reference>
<evidence type="ECO:0000256" key="1">
    <source>
        <dbReference type="ARBA" id="ARBA00022490"/>
    </source>
</evidence>
<feature type="binding site" evidence="4">
    <location>
        <position position="192"/>
    </location>
    <ligand>
        <name>substrate</name>
    </ligand>
</feature>
<dbReference type="GO" id="GO:0042866">
    <property type="term" value="P:pyruvate biosynthetic process"/>
    <property type="evidence" value="ECO:0007669"/>
    <property type="project" value="UniProtKB-UniRule"/>
</dbReference>
<dbReference type="Proteomes" id="UP000005555">
    <property type="component" value="Unassembled WGS sequence"/>
</dbReference>
<organism evidence="5 6">
    <name type="scientific">gamma proteobacterium HTCC2207</name>
    <dbReference type="NCBI Taxonomy" id="314287"/>
    <lineage>
        <taxon>Bacteria</taxon>
        <taxon>Pseudomonadati</taxon>
        <taxon>Pseudomonadota</taxon>
        <taxon>Gammaproteobacteria</taxon>
        <taxon>Cellvibrionales</taxon>
        <taxon>Porticoccaceae</taxon>
        <taxon>SAR92 clade</taxon>
    </lineage>
</organism>
<keyword evidence="4 5" id="KW-0670">Pyruvate</keyword>
<dbReference type="GO" id="GO:0006744">
    <property type="term" value="P:ubiquinone biosynthetic process"/>
    <property type="evidence" value="ECO:0007669"/>
    <property type="project" value="UniProtKB-UniRule"/>
</dbReference>
<feature type="binding site" evidence="4">
    <location>
        <position position="136"/>
    </location>
    <ligand>
        <name>substrate</name>
    </ligand>
</feature>
<dbReference type="InterPro" id="IPR028978">
    <property type="entry name" value="Chorismate_lyase_/UTRA_dom_sf"/>
</dbReference>
<dbReference type="HAMAP" id="MF_01632">
    <property type="entry name" value="UbiC"/>
    <property type="match status" value="1"/>
</dbReference>
<comment type="function">
    <text evidence="4">Removes the pyruvyl group from chorismate, with concomitant aromatization of the ring, to provide 4-hydroxybenzoate (4HB) for the ubiquinone pathway.</text>
</comment>
<dbReference type="OrthoDB" id="9789493at2"/>
<keyword evidence="1 4" id="KW-0963">Cytoplasm</keyword>
<dbReference type="EMBL" id="AAPI01000001">
    <property type="protein sequence ID" value="EAS47862.1"/>
    <property type="molecule type" value="Genomic_DNA"/>
</dbReference>
<comment type="similarity">
    <text evidence="4">Belongs to the UbiC family.</text>
</comment>
<dbReference type="Pfam" id="PF04345">
    <property type="entry name" value="Chor_lyase"/>
    <property type="match status" value="1"/>
</dbReference>
<sequence length="210" mass="23702">MPKTHKAFHHTPHKTGDYAALAHFSDRATWRQSTVARTHSVPAFWRDWLLHPGSLTQRLLDASDGQFKVGVLSQSLLRPSLSERRALSLPDHRLALVREVILIGRGVPWVFARSVIPLQTLTGRLRKLRRLDSRPLGALLFSDSTMTREPLEWACIEPNGQPLAAELEAMDKPVWGRRSVFKLSAKPMLVCEVFLPSFSLQDVANNLTRS</sequence>
<dbReference type="STRING" id="314287.GB2207_08636"/>
<dbReference type="GO" id="GO:0005829">
    <property type="term" value="C:cytosol"/>
    <property type="evidence" value="ECO:0007669"/>
    <property type="project" value="TreeGrafter"/>
</dbReference>
<dbReference type="SUPFAM" id="SSF64288">
    <property type="entry name" value="Chorismate lyase-like"/>
    <property type="match status" value="1"/>
</dbReference>
<dbReference type="EC" id="4.1.3.40" evidence="4"/>
<protein>
    <recommendedName>
        <fullName evidence="4">Probable chorismate pyruvate-lyase</fullName>
        <shortName evidence="4">CL</shortName>
        <shortName evidence="4">CPL</shortName>
        <ecNumber evidence="4">4.1.3.40</ecNumber>
    </recommendedName>
</protein>
<keyword evidence="6" id="KW-1185">Reference proteome</keyword>
<evidence type="ECO:0000313" key="6">
    <source>
        <dbReference type="Proteomes" id="UP000005555"/>
    </source>
</evidence>
<comment type="caution">
    <text evidence="5">The sequence shown here is derived from an EMBL/GenBank/DDBJ whole genome shotgun (WGS) entry which is preliminary data.</text>
</comment>
<dbReference type="Gene3D" id="3.40.1410.10">
    <property type="entry name" value="Chorismate lyase-like"/>
    <property type="match status" value="1"/>
</dbReference>
<dbReference type="InterPro" id="IPR007440">
    <property type="entry name" value="Chorismate--pyruvate_lyase"/>
</dbReference>
<comment type="subcellular location">
    <subcellularLocation>
        <location evidence="4">Cytoplasm</location>
    </subcellularLocation>
</comment>
<comment type="caution">
    <text evidence="4">Lacks conserved residue(s) required for the propagation of feature annotation.</text>
</comment>
<proteinExistence type="inferred from homology"/>
<accession>Q1YV46</accession>
<comment type="catalytic activity">
    <reaction evidence="4">
        <text>chorismate = 4-hydroxybenzoate + pyruvate</text>
        <dbReference type="Rhea" id="RHEA:16505"/>
        <dbReference type="ChEBI" id="CHEBI:15361"/>
        <dbReference type="ChEBI" id="CHEBI:17879"/>
        <dbReference type="ChEBI" id="CHEBI:29748"/>
        <dbReference type="EC" id="4.1.3.40"/>
    </reaction>
</comment>
<dbReference type="AlphaFoldDB" id="Q1YV46"/>
<evidence type="ECO:0000256" key="3">
    <source>
        <dbReference type="ARBA" id="ARBA00023239"/>
    </source>
</evidence>
<evidence type="ECO:0000256" key="4">
    <source>
        <dbReference type="HAMAP-Rule" id="MF_01632"/>
    </source>
</evidence>
<comment type="pathway">
    <text evidence="4">Cofactor biosynthesis; ubiquinone biosynthesis.</text>
</comment>
<dbReference type="HOGENOM" id="CLU_096824_2_1_6"/>
<keyword evidence="3 4" id="KW-0456">Lyase</keyword>
<dbReference type="UniPathway" id="UPA00232"/>